<keyword evidence="2" id="KW-1003">Cell membrane</keyword>
<dbReference type="RefSeq" id="WP_009541248.1">
    <property type="nucleotide sequence ID" value="NZ_ANHY01000013.1"/>
</dbReference>
<dbReference type="PROSITE" id="PS50192">
    <property type="entry name" value="T_SNARE"/>
    <property type="match status" value="1"/>
</dbReference>
<comment type="caution">
    <text evidence="12">The sequence shown here is derived from an EMBL/GenBank/DDBJ whole genome shotgun (WGS) entry which is preliminary data.</text>
</comment>
<dbReference type="SMART" id="SM01358">
    <property type="entry name" value="HBM"/>
    <property type="match status" value="1"/>
</dbReference>
<keyword evidence="6" id="KW-0175">Coiled coil</keyword>
<protein>
    <submittedName>
        <fullName evidence="12">Methyl-accepting chemotaxis protein</fullName>
    </submittedName>
</protein>
<dbReference type="STRING" id="1238182.C882_0590"/>
<feature type="domain" description="Methyl-accepting transducer" evidence="8">
    <location>
        <begin position="420"/>
        <end position="656"/>
    </location>
</feature>
<dbReference type="Gene3D" id="1.10.287.950">
    <property type="entry name" value="Methyl-accepting chemotaxis protein"/>
    <property type="match status" value="1"/>
</dbReference>
<dbReference type="SMART" id="SM00283">
    <property type="entry name" value="MA"/>
    <property type="match status" value="1"/>
</dbReference>
<evidence type="ECO:0000256" key="6">
    <source>
        <dbReference type="SAM" id="Coils"/>
    </source>
</evidence>
<dbReference type="GO" id="GO:0004888">
    <property type="term" value="F:transmembrane signaling receptor activity"/>
    <property type="evidence" value="ECO:0007669"/>
    <property type="project" value="InterPro"/>
</dbReference>
<evidence type="ECO:0000256" key="7">
    <source>
        <dbReference type="SAM" id="Phobius"/>
    </source>
</evidence>
<reference evidence="12 13" key="1">
    <citation type="journal article" date="2013" name="Genome Announc.">
        <title>Draft Genome Sequence of an Alphaproteobacterium, Caenispirillum salinarum AK4(T), Isolated from a Solar Saltern.</title>
        <authorList>
            <person name="Khatri I."/>
            <person name="Singh A."/>
            <person name="Korpole S."/>
            <person name="Pinnaka A.K."/>
            <person name="Subramanian S."/>
        </authorList>
    </citation>
    <scope>NUCLEOTIDE SEQUENCE [LARGE SCALE GENOMIC DNA]</scope>
    <source>
        <strain evidence="12 13">AK4</strain>
    </source>
</reference>
<keyword evidence="13" id="KW-1185">Reference proteome</keyword>
<accession>K9HFR9</accession>
<dbReference type="CDD" id="cd06225">
    <property type="entry name" value="HAMP"/>
    <property type="match status" value="1"/>
</dbReference>
<dbReference type="GO" id="GO:0005886">
    <property type="term" value="C:plasma membrane"/>
    <property type="evidence" value="ECO:0007669"/>
    <property type="project" value="UniProtKB-SubCell"/>
</dbReference>
<dbReference type="InterPro" id="IPR003660">
    <property type="entry name" value="HAMP_dom"/>
</dbReference>
<dbReference type="InterPro" id="IPR004089">
    <property type="entry name" value="MCPsignal_dom"/>
</dbReference>
<dbReference type="InterPro" id="IPR004090">
    <property type="entry name" value="Chemotax_Me-accpt_rcpt"/>
</dbReference>
<feature type="domain" description="HAMP" evidence="10">
    <location>
        <begin position="326"/>
        <end position="379"/>
    </location>
</feature>
<dbReference type="PATRIC" id="fig|1238182.3.peg.2805"/>
<evidence type="ECO:0000256" key="4">
    <source>
        <dbReference type="ARBA" id="ARBA00029447"/>
    </source>
</evidence>
<feature type="coiled-coil region" evidence="6">
    <location>
        <begin position="370"/>
        <end position="401"/>
    </location>
</feature>
<dbReference type="PROSITE" id="PS51753">
    <property type="entry name" value="HBM"/>
    <property type="match status" value="1"/>
</dbReference>
<keyword evidence="7" id="KW-0812">Transmembrane</keyword>
<dbReference type="Pfam" id="PF00672">
    <property type="entry name" value="HAMP"/>
    <property type="match status" value="1"/>
</dbReference>
<feature type="domain" description="T-SNARE coiled-coil homology" evidence="9">
    <location>
        <begin position="580"/>
        <end position="634"/>
    </location>
</feature>
<keyword evidence="7" id="KW-0472">Membrane</keyword>
<dbReference type="PROSITE" id="PS50885">
    <property type="entry name" value="HAMP"/>
    <property type="match status" value="1"/>
</dbReference>
<sequence length="676" mass="72010">MAQLTTGRRSPGLTIGKKLALAFGAVLALTIILGAVGLAALTNVTDRVDKADDANRIVKFVLDLRGEEKNYMLRGNPDEAGDVRGLVDSIQAQITESKAQFQSVANDRLMDELADVTTEYAGTFDRYVEIDREAATALAAMETAAREVEGVLEDLRAQQKAQVRDLLDGNASSTIVLEELREADAANRLIKTMLEVRRDEKNYQIRDDVESRDQVLAGVDTLRSGAQALRNGADRTATRQVADAVLAEIEGFETAFRSFVDGRQEQQALRPRLIETARALETAAEGLRADQKTELTTDIDRAWTVMIAVLALAVVVGVLNAVLIGRNIGRPVAGMTEAMGRLARKEWDTVIPGRNRRDEIGQMAAAVAFFKENGQEAERLAEEQKALERQAEADKRAAMNRLADDFEASVGGIIKAVSSAAGTLETTAGDMSRTADDSTSKASAVAAAAEEASANVETVSAAAEELASSISEISRQVSQSSAVAGRATRRVEEVNEQVRGLSDAAEKIGAVVSLITDIAEQTNLLALNATIEAARAGDAGKGFAVVANEVKALAQQTQRATEDISAQITDVQKESLAAVDGIKSIGDVIREVHEITSSIASAVEEQNAATAEIARNVEQAAVGTREVTTNISGVTSAAERASTASDEVLTSVTDLNSNSDTLQAEMVRFLKQVRSA</sequence>
<comment type="subcellular location">
    <subcellularLocation>
        <location evidence="1">Cell inner membrane</location>
        <topology evidence="1">Multi-pass membrane protein</topology>
    </subcellularLocation>
</comment>
<dbReference type="Pfam" id="PF16591">
    <property type="entry name" value="HBM"/>
    <property type="match status" value="1"/>
</dbReference>
<organism evidence="12 13">
    <name type="scientific">Caenispirillum salinarum AK4</name>
    <dbReference type="NCBI Taxonomy" id="1238182"/>
    <lineage>
        <taxon>Bacteria</taxon>
        <taxon>Pseudomonadati</taxon>
        <taxon>Pseudomonadota</taxon>
        <taxon>Alphaproteobacteria</taxon>
        <taxon>Rhodospirillales</taxon>
        <taxon>Novispirillaceae</taxon>
        <taxon>Caenispirillum</taxon>
    </lineage>
</organism>
<dbReference type="GO" id="GO:0007165">
    <property type="term" value="P:signal transduction"/>
    <property type="evidence" value="ECO:0007669"/>
    <property type="project" value="UniProtKB-KW"/>
</dbReference>
<dbReference type="SUPFAM" id="SSF58104">
    <property type="entry name" value="Methyl-accepting chemotaxis protein (MCP) signaling domain"/>
    <property type="match status" value="1"/>
</dbReference>
<evidence type="ECO:0000259" key="11">
    <source>
        <dbReference type="PROSITE" id="PS51753"/>
    </source>
</evidence>
<gene>
    <name evidence="12" type="ORF">C882_0590</name>
</gene>
<dbReference type="InterPro" id="IPR000727">
    <property type="entry name" value="T_SNARE_dom"/>
</dbReference>
<dbReference type="OrthoDB" id="7293086at2"/>
<evidence type="ECO:0000256" key="3">
    <source>
        <dbReference type="ARBA" id="ARBA00023224"/>
    </source>
</evidence>
<dbReference type="Pfam" id="PF00015">
    <property type="entry name" value="MCPsignal"/>
    <property type="match status" value="1"/>
</dbReference>
<dbReference type="SMART" id="SM00304">
    <property type="entry name" value="HAMP"/>
    <property type="match status" value="1"/>
</dbReference>
<feature type="transmembrane region" description="Helical" evidence="7">
    <location>
        <begin position="20"/>
        <end position="41"/>
    </location>
</feature>
<dbReference type="Proteomes" id="UP000009881">
    <property type="component" value="Unassembled WGS sequence"/>
</dbReference>
<name>K9HFR9_9PROT</name>
<dbReference type="AlphaFoldDB" id="K9HFR9"/>
<evidence type="ECO:0000256" key="5">
    <source>
        <dbReference type="PROSITE-ProRule" id="PRU00284"/>
    </source>
</evidence>
<evidence type="ECO:0000313" key="12">
    <source>
        <dbReference type="EMBL" id="EKV29283.1"/>
    </source>
</evidence>
<dbReference type="EMBL" id="ANHY01000013">
    <property type="protein sequence ID" value="EKV29283.1"/>
    <property type="molecule type" value="Genomic_DNA"/>
</dbReference>
<feature type="domain" description="HBM" evidence="11">
    <location>
        <begin position="46"/>
        <end position="299"/>
    </location>
</feature>
<keyword evidence="2" id="KW-0997">Cell inner membrane</keyword>
<evidence type="ECO:0000259" key="8">
    <source>
        <dbReference type="PROSITE" id="PS50111"/>
    </source>
</evidence>
<dbReference type="GO" id="GO:0006935">
    <property type="term" value="P:chemotaxis"/>
    <property type="evidence" value="ECO:0007669"/>
    <property type="project" value="InterPro"/>
</dbReference>
<evidence type="ECO:0000256" key="2">
    <source>
        <dbReference type="ARBA" id="ARBA00022519"/>
    </source>
</evidence>
<dbReference type="PRINTS" id="PR00260">
    <property type="entry name" value="CHEMTRNSDUCR"/>
</dbReference>
<evidence type="ECO:0000313" key="13">
    <source>
        <dbReference type="Proteomes" id="UP000009881"/>
    </source>
</evidence>
<dbReference type="Gene3D" id="1.20.1440.210">
    <property type="match status" value="1"/>
</dbReference>
<keyword evidence="7" id="KW-1133">Transmembrane helix</keyword>
<evidence type="ECO:0000259" key="10">
    <source>
        <dbReference type="PROSITE" id="PS50885"/>
    </source>
</evidence>
<dbReference type="InterPro" id="IPR032255">
    <property type="entry name" value="HBM"/>
</dbReference>
<keyword evidence="3 5" id="KW-0807">Transducer</keyword>
<comment type="similarity">
    <text evidence="4">Belongs to the methyl-accepting chemotaxis (MCP) protein family.</text>
</comment>
<dbReference type="Gene3D" id="6.10.340.10">
    <property type="match status" value="1"/>
</dbReference>
<dbReference type="PANTHER" id="PTHR32089">
    <property type="entry name" value="METHYL-ACCEPTING CHEMOTAXIS PROTEIN MCPB"/>
    <property type="match status" value="1"/>
</dbReference>
<dbReference type="PANTHER" id="PTHR32089:SF112">
    <property type="entry name" value="LYSOZYME-LIKE PROTEIN-RELATED"/>
    <property type="match status" value="1"/>
</dbReference>
<dbReference type="eggNOG" id="COG0840">
    <property type="taxonomic scope" value="Bacteria"/>
</dbReference>
<feature type="transmembrane region" description="Helical" evidence="7">
    <location>
        <begin position="302"/>
        <end position="325"/>
    </location>
</feature>
<evidence type="ECO:0000256" key="1">
    <source>
        <dbReference type="ARBA" id="ARBA00004429"/>
    </source>
</evidence>
<dbReference type="PROSITE" id="PS50111">
    <property type="entry name" value="CHEMOTAXIS_TRANSDUC_2"/>
    <property type="match status" value="1"/>
</dbReference>
<evidence type="ECO:0000259" key="9">
    <source>
        <dbReference type="PROSITE" id="PS50192"/>
    </source>
</evidence>
<proteinExistence type="inferred from homology"/>